<name>A0A3N6LJT0_9EURY</name>
<protein>
    <submittedName>
        <fullName evidence="3">DUF2339 domain-containing protein</fullName>
    </submittedName>
</protein>
<feature type="transmembrane region" description="Helical" evidence="2">
    <location>
        <begin position="560"/>
        <end position="578"/>
    </location>
</feature>
<feature type="transmembrane region" description="Helical" evidence="2">
    <location>
        <begin position="123"/>
        <end position="140"/>
    </location>
</feature>
<dbReference type="OrthoDB" id="222435at2157"/>
<feature type="transmembrane region" description="Helical" evidence="2">
    <location>
        <begin position="535"/>
        <end position="554"/>
    </location>
</feature>
<accession>A0A3N6LJT0</accession>
<evidence type="ECO:0000313" key="4">
    <source>
        <dbReference type="Proteomes" id="UP000273828"/>
    </source>
</evidence>
<proteinExistence type="predicted"/>
<feature type="transmembrane region" description="Helical" evidence="2">
    <location>
        <begin position="439"/>
        <end position="457"/>
    </location>
</feature>
<dbReference type="InterPro" id="IPR019286">
    <property type="entry name" value="DUF2339_TM"/>
</dbReference>
<comment type="caution">
    <text evidence="3">The sequence shown here is derived from an EMBL/GenBank/DDBJ whole genome shotgun (WGS) entry which is preliminary data.</text>
</comment>
<evidence type="ECO:0000256" key="1">
    <source>
        <dbReference type="SAM" id="MobiDB-lite"/>
    </source>
</evidence>
<keyword evidence="2" id="KW-0812">Transmembrane</keyword>
<feature type="transmembrane region" description="Helical" evidence="2">
    <location>
        <begin position="394"/>
        <end position="427"/>
    </location>
</feature>
<feature type="transmembrane region" description="Helical" evidence="2">
    <location>
        <begin position="181"/>
        <end position="200"/>
    </location>
</feature>
<organism evidence="3 4">
    <name type="scientific">Natrarchaeobius halalkaliphilus</name>
    <dbReference type="NCBI Taxonomy" id="1679091"/>
    <lineage>
        <taxon>Archaea</taxon>
        <taxon>Methanobacteriati</taxon>
        <taxon>Methanobacteriota</taxon>
        <taxon>Stenosarchaea group</taxon>
        <taxon>Halobacteria</taxon>
        <taxon>Halobacteriales</taxon>
        <taxon>Natrialbaceae</taxon>
        <taxon>Natrarchaeobius</taxon>
    </lineage>
</organism>
<feature type="transmembrane region" description="Helical" evidence="2">
    <location>
        <begin position="590"/>
        <end position="607"/>
    </location>
</feature>
<keyword evidence="2" id="KW-1133">Transmembrane helix</keyword>
<feature type="transmembrane region" description="Helical" evidence="2">
    <location>
        <begin position="335"/>
        <end position="354"/>
    </location>
</feature>
<feature type="region of interest" description="Disordered" evidence="1">
    <location>
        <begin position="24"/>
        <end position="83"/>
    </location>
</feature>
<feature type="transmembrane region" description="Helical" evidence="2">
    <location>
        <begin position="255"/>
        <end position="272"/>
    </location>
</feature>
<keyword evidence="4" id="KW-1185">Reference proteome</keyword>
<feature type="transmembrane region" description="Helical" evidence="2">
    <location>
        <begin position="230"/>
        <end position="248"/>
    </location>
</feature>
<feature type="transmembrane region" description="Helical" evidence="2">
    <location>
        <begin position="207"/>
        <end position="224"/>
    </location>
</feature>
<keyword evidence="2" id="KW-0472">Membrane</keyword>
<dbReference type="RefSeq" id="WP_124178701.1">
    <property type="nucleotide sequence ID" value="NZ_REFY01000004.1"/>
</dbReference>
<feature type="transmembrane region" description="Helical" evidence="2">
    <location>
        <begin position="469"/>
        <end position="490"/>
    </location>
</feature>
<sequence>MNDDDLRREVERLRQEVDALHRRLEALEDSSAGDEPTRESEALRQSETRSATPAEKSDSVAETPSETPERPTESTEPSDDSDWESAVGIRWLGLVGALAVVVGVVFFVRLAIEIGLLGPGGRIAVGTLAGLSLFGGGRYAASRRGYVRWGRIAAGTGLAVAYFSIYAAYGFEGYRDAIGTPLWAVLVALTLLVAVTAALSIRDRTPLVAGEAFLLGYVTATISMDAATVVVTPIYALVLAAGLVAIATIRPWSRLVVSSAFASYGVVLLWLANLEPPAAAVGAVGATAFVLYQIGGLVLRSSGGGPTASGHDDTAESAERRGADVTFDRTYRARLVVLTVANAAFAAFLLEIAVRDAVLSFAADGTGTIAVAVALAGTYALTNRGGIPVDAAAAAGSVVFLAAGLGLAVGTFATTVGALAVIVAAVVLSEAVDTPAFRIGGHVVAGGLLVKLLAVDASELASFDASEPLATLTGRPVAFALAVGTFYALAWWFSRTDSLLEAERASDDRAVVPAAYAAVATGLGVLVLGLELSGVGTSIAWVLFGLVLLGIGFATDGRGIRLLGICVFGLATVKVFLFDTRGLDTVARTLSFLVLGAVLLATSYAYARFQSDLEIDLPSSERGDE</sequence>
<reference evidence="3 4" key="1">
    <citation type="submission" date="2018-10" db="EMBL/GenBank/DDBJ databases">
        <title>Natrarchaeobius chitinivorans gen. nov., sp. nov., and Natrarchaeobius haloalkaliphilus sp. nov., alkaliphilic, chitin-utilizing haloarchaea from hypersaline alkaline lakes.</title>
        <authorList>
            <person name="Sorokin D.Y."/>
            <person name="Elcheninov A.G."/>
            <person name="Kostrikina N.A."/>
            <person name="Bale N.J."/>
            <person name="Sinninghe Damste J.S."/>
            <person name="Khijniak T.V."/>
            <person name="Kublanov I.V."/>
            <person name="Toshchakov S.V."/>
        </authorList>
    </citation>
    <scope>NUCLEOTIDE SEQUENCE [LARGE SCALE GENOMIC DNA]</scope>
    <source>
        <strain evidence="3 4">AArcht-Sl</strain>
    </source>
</reference>
<dbReference type="AlphaFoldDB" id="A0A3N6LJT0"/>
<evidence type="ECO:0000256" key="2">
    <source>
        <dbReference type="SAM" id="Phobius"/>
    </source>
</evidence>
<feature type="transmembrane region" description="Helical" evidence="2">
    <location>
        <begin position="360"/>
        <end position="382"/>
    </location>
</feature>
<feature type="transmembrane region" description="Helical" evidence="2">
    <location>
        <begin position="278"/>
        <end position="299"/>
    </location>
</feature>
<dbReference type="EMBL" id="REFY01000004">
    <property type="protein sequence ID" value="RQG89013.1"/>
    <property type="molecule type" value="Genomic_DNA"/>
</dbReference>
<dbReference type="Pfam" id="PF10101">
    <property type="entry name" value="DUF2339"/>
    <property type="match status" value="2"/>
</dbReference>
<feature type="compositionally biased region" description="Basic and acidic residues" evidence="1">
    <location>
        <begin position="35"/>
        <end position="47"/>
    </location>
</feature>
<dbReference type="Proteomes" id="UP000273828">
    <property type="component" value="Unassembled WGS sequence"/>
</dbReference>
<dbReference type="PANTHER" id="PTHR38434:SF1">
    <property type="entry name" value="BLL2549 PROTEIN"/>
    <property type="match status" value="1"/>
</dbReference>
<feature type="transmembrane region" description="Helical" evidence="2">
    <location>
        <begin position="152"/>
        <end position="169"/>
    </location>
</feature>
<evidence type="ECO:0000313" key="3">
    <source>
        <dbReference type="EMBL" id="RQG89013.1"/>
    </source>
</evidence>
<feature type="transmembrane region" description="Helical" evidence="2">
    <location>
        <begin position="510"/>
        <end position="528"/>
    </location>
</feature>
<feature type="transmembrane region" description="Helical" evidence="2">
    <location>
        <begin position="91"/>
        <end position="111"/>
    </location>
</feature>
<gene>
    <name evidence="3" type="ORF">EA462_11555</name>
</gene>
<dbReference type="PANTHER" id="PTHR38434">
    <property type="entry name" value="BLL2549 PROTEIN"/>
    <property type="match status" value="1"/>
</dbReference>